<feature type="chain" id="PRO_5040307484" description="Osiris 3" evidence="2">
    <location>
        <begin position="19"/>
        <end position="286"/>
    </location>
</feature>
<evidence type="ECO:0000313" key="3">
    <source>
        <dbReference type="EMBL" id="CAH0388364.1"/>
    </source>
</evidence>
<dbReference type="AlphaFoldDB" id="A0A9P0AAI3"/>
<keyword evidence="4" id="KW-1185">Reference proteome</keyword>
<accession>A0A9P0AAI3</accession>
<evidence type="ECO:0000256" key="1">
    <source>
        <dbReference type="SAM" id="Phobius"/>
    </source>
</evidence>
<feature type="transmembrane region" description="Helical" evidence="1">
    <location>
        <begin position="199"/>
        <end position="223"/>
    </location>
</feature>
<dbReference type="EMBL" id="OU963865">
    <property type="protein sequence ID" value="CAH0388364.1"/>
    <property type="molecule type" value="Genomic_DNA"/>
</dbReference>
<keyword evidence="1" id="KW-0472">Membrane</keyword>
<evidence type="ECO:0008006" key="5">
    <source>
        <dbReference type="Google" id="ProtNLM"/>
    </source>
</evidence>
<dbReference type="GO" id="GO:0016020">
    <property type="term" value="C:membrane"/>
    <property type="evidence" value="ECO:0007669"/>
    <property type="project" value="TreeGrafter"/>
</dbReference>
<evidence type="ECO:0000313" key="4">
    <source>
        <dbReference type="Proteomes" id="UP001152759"/>
    </source>
</evidence>
<evidence type="ECO:0000256" key="2">
    <source>
        <dbReference type="SAM" id="SignalP"/>
    </source>
</evidence>
<organism evidence="3 4">
    <name type="scientific">Bemisia tabaci</name>
    <name type="common">Sweetpotato whitefly</name>
    <name type="synonym">Aleurodes tabaci</name>
    <dbReference type="NCBI Taxonomy" id="7038"/>
    <lineage>
        <taxon>Eukaryota</taxon>
        <taxon>Metazoa</taxon>
        <taxon>Ecdysozoa</taxon>
        <taxon>Arthropoda</taxon>
        <taxon>Hexapoda</taxon>
        <taxon>Insecta</taxon>
        <taxon>Pterygota</taxon>
        <taxon>Neoptera</taxon>
        <taxon>Paraneoptera</taxon>
        <taxon>Hemiptera</taxon>
        <taxon>Sternorrhyncha</taxon>
        <taxon>Aleyrodoidea</taxon>
        <taxon>Aleyrodidae</taxon>
        <taxon>Aleyrodinae</taxon>
        <taxon>Bemisia</taxon>
    </lineage>
</organism>
<sequence length="286" mass="30940">MKGLSVIVLTVVAGVALAGPIGDEARGMDNSLPNKPEVSLAEENLMKRLNAKCSQKDTSSCIMLKVITYMNRLMKKSNIQVADNIQITQTANADPKVEQSREQRAVPLNAEDDEAAVGDLISDKLWSFVKTRSFKWTVLPEADVVISSNPQEDGTLNLGMSFRTGKALETGRGKMKNLGPIIAAGIMKFGMLGVLAFKALALLVGKALLISKLAFLLAAVIGLKKLFSQQRHVTYEVVAHPHHSDSHHAADTYSSGWGRAINVPGEQGQDATDAHSLAYRAYLKTE</sequence>
<feature type="signal peptide" evidence="2">
    <location>
        <begin position="1"/>
        <end position="18"/>
    </location>
</feature>
<dbReference type="PANTHER" id="PTHR21879:SF3">
    <property type="entry name" value="FI03378P"/>
    <property type="match status" value="1"/>
</dbReference>
<proteinExistence type="predicted"/>
<dbReference type="Pfam" id="PF07898">
    <property type="entry name" value="DUF1676"/>
    <property type="match status" value="1"/>
</dbReference>
<dbReference type="KEGG" id="btab:109029993"/>
<name>A0A9P0AAI3_BEMTA</name>
<protein>
    <recommendedName>
        <fullName evidence="5">Osiris 3</fullName>
    </recommendedName>
</protein>
<keyword evidence="2" id="KW-0732">Signal</keyword>
<dbReference type="PANTHER" id="PTHR21879">
    <property type="entry name" value="FI03362P-RELATED-RELATED"/>
    <property type="match status" value="1"/>
</dbReference>
<dbReference type="Proteomes" id="UP001152759">
    <property type="component" value="Chromosome 4"/>
</dbReference>
<dbReference type="InterPro" id="IPR012464">
    <property type="entry name" value="DUF1676"/>
</dbReference>
<keyword evidence="1" id="KW-1133">Transmembrane helix</keyword>
<reference evidence="3" key="1">
    <citation type="submission" date="2021-12" db="EMBL/GenBank/DDBJ databases">
        <authorList>
            <person name="King R."/>
        </authorList>
    </citation>
    <scope>NUCLEOTIDE SEQUENCE</scope>
</reference>
<gene>
    <name evidence="3" type="ORF">BEMITA_LOCUS7281</name>
</gene>
<keyword evidence="1" id="KW-0812">Transmembrane</keyword>